<feature type="compositionally biased region" description="Acidic residues" evidence="1">
    <location>
        <begin position="7"/>
        <end position="28"/>
    </location>
</feature>
<dbReference type="AlphaFoldDB" id="A0AAV7SD02"/>
<proteinExistence type="predicted"/>
<reference evidence="2" key="1">
    <citation type="journal article" date="2022" name="bioRxiv">
        <title>Sequencing and chromosome-scale assembly of the giantPleurodeles waltlgenome.</title>
        <authorList>
            <person name="Brown T."/>
            <person name="Elewa A."/>
            <person name="Iarovenko S."/>
            <person name="Subramanian E."/>
            <person name="Araus A.J."/>
            <person name="Petzold A."/>
            <person name="Susuki M."/>
            <person name="Suzuki K.-i.T."/>
            <person name="Hayashi T."/>
            <person name="Toyoda A."/>
            <person name="Oliveira C."/>
            <person name="Osipova E."/>
            <person name="Leigh N.D."/>
            <person name="Simon A."/>
            <person name="Yun M.H."/>
        </authorList>
    </citation>
    <scope>NUCLEOTIDE SEQUENCE</scope>
    <source>
        <strain evidence="2">20211129_DDA</strain>
        <tissue evidence="2">Liver</tissue>
    </source>
</reference>
<comment type="caution">
    <text evidence="2">The sequence shown here is derived from an EMBL/GenBank/DDBJ whole genome shotgun (WGS) entry which is preliminary data.</text>
</comment>
<sequence>MKTTPEYQEEDDPEEEQVDLKEEEEEEKDGLGMGSELQHPEEKDNLLRGVEPRARAGSSVSSRNLSPESFEDRKAERELEL</sequence>
<evidence type="ECO:0000313" key="2">
    <source>
        <dbReference type="EMBL" id="KAJ1161963.1"/>
    </source>
</evidence>
<evidence type="ECO:0000313" key="3">
    <source>
        <dbReference type="Proteomes" id="UP001066276"/>
    </source>
</evidence>
<protein>
    <submittedName>
        <fullName evidence="2">Uncharacterized protein</fullName>
    </submittedName>
</protein>
<organism evidence="2 3">
    <name type="scientific">Pleurodeles waltl</name>
    <name type="common">Iberian ribbed newt</name>
    <dbReference type="NCBI Taxonomy" id="8319"/>
    <lineage>
        <taxon>Eukaryota</taxon>
        <taxon>Metazoa</taxon>
        <taxon>Chordata</taxon>
        <taxon>Craniata</taxon>
        <taxon>Vertebrata</taxon>
        <taxon>Euteleostomi</taxon>
        <taxon>Amphibia</taxon>
        <taxon>Batrachia</taxon>
        <taxon>Caudata</taxon>
        <taxon>Salamandroidea</taxon>
        <taxon>Salamandridae</taxon>
        <taxon>Pleurodelinae</taxon>
        <taxon>Pleurodeles</taxon>
    </lineage>
</organism>
<feature type="region of interest" description="Disordered" evidence="1">
    <location>
        <begin position="1"/>
        <end position="81"/>
    </location>
</feature>
<evidence type="ECO:0000256" key="1">
    <source>
        <dbReference type="SAM" id="MobiDB-lite"/>
    </source>
</evidence>
<keyword evidence="3" id="KW-1185">Reference proteome</keyword>
<feature type="compositionally biased region" description="Basic and acidic residues" evidence="1">
    <location>
        <begin position="38"/>
        <end position="54"/>
    </location>
</feature>
<gene>
    <name evidence="2" type="ORF">NDU88_002443</name>
</gene>
<feature type="compositionally biased region" description="Polar residues" evidence="1">
    <location>
        <begin position="58"/>
        <end position="67"/>
    </location>
</feature>
<name>A0AAV7SD02_PLEWA</name>
<dbReference type="EMBL" id="JANPWB010000008">
    <property type="protein sequence ID" value="KAJ1161963.1"/>
    <property type="molecule type" value="Genomic_DNA"/>
</dbReference>
<accession>A0AAV7SD02</accession>
<dbReference type="Proteomes" id="UP001066276">
    <property type="component" value="Chromosome 4_2"/>
</dbReference>
<feature type="compositionally biased region" description="Basic and acidic residues" evidence="1">
    <location>
        <begin position="70"/>
        <end position="81"/>
    </location>
</feature>